<keyword evidence="9 11" id="KW-0233">DNA recombination</keyword>
<dbReference type="InterPro" id="IPR004107">
    <property type="entry name" value="Integrase_SAM-like_N"/>
</dbReference>
<dbReference type="InterPro" id="IPR002104">
    <property type="entry name" value="Integrase_catalytic"/>
</dbReference>
<dbReference type="InterPro" id="IPR023009">
    <property type="entry name" value="Tyrosine_recombinase_XerC/XerD"/>
</dbReference>
<comment type="subunit">
    <text evidence="11">Forms a cyclic heterotetrameric complex composed of two molecules of XerC and two molecules of XerD.</text>
</comment>
<evidence type="ECO:0000313" key="15">
    <source>
        <dbReference type="Proteomes" id="UP001501004"/>
    </source>
</evidence>
<evidence type="ECO:0000256" key="2">
    <source>
        <dbReference type="ARBA" id="ARBA00010450"/>
    </source>
</evidence>
<keyword evidence="10 11" id="KW-0131">Cell cycle</keyword>
<name>A0ABP7FP16_9MICO</name>
<dbReference type="PANTHER" id="PTHR30349">
    <property type="entry name" value="PHAGE INTEGRASE-RELATED"/>
    <property type="match status" value="1"/>
</dbReference>
<dbReference type="Pfam" id="PF02899">
    <property type="entry name" value="Phage_int_SAM_1"/>
    <property type="match status" value="1"/>
</dbReference>
<dbReference type="RefSeq" id="WP_344756109.1">
    <property type="nucleotide sequence ID" value="NZ_BAABAE010000003.1"/>
</dbReference>
<evidence type="ECO:0000256" key="6">
    <source>
        <dbReference type="ARBA" id="ARBA00022829"/>
    </source>
</evidence>
<dbReference type="NCBIfam" id="NF001399">
    <property type="entry name" value="PRK00283.1"/>
    <property type="match status" value="1"/>
</dbReference>
<evidence type="ECO:0000256" key="5">
    <source>
        <dbReference type="ARBA" id="ARBA00022618"/>
    </source>
</evidence>
<feature type="active site" evidence="11">
    <location>
        <position position="268"/>
    </location>
</feature>
<dbReference type="InterPro" id="IPR013762">
    <property type="entry name" value="Integrase-like_cat_sf"/>
</dbReference>
<keyword evidence="7 11" id="KW-0229">DNA integration</keyword>
<evidence type="ECO:0000256" key="10">
    <source>
        <dbReference type="ARBA" id="ARBA00023306"/>
    </source>
</evidence>
<feature type="active site" evidence="11">
    <location>
        <position position="193"/>
    </location>
</feature>
<dbReference type="InterPro" id="IPR044068">
    <property type="entry name" value="CB"/>
</dbReference>
<evidence type="ECO:0000256" key="11">
    <source>
        <dbReference type="HAMAP-Rule" id="MF_01807"/>
    </source>
</evidence>
<feature type="active site" evidence="11">
    <location>
        <position position="155"/>
    </location>
</feature>
<proteinExistence type="inferred from homology"/>
<dbReference type="InterPro" id="IPR011932">
    <property type="entry name" value="Recomb_XerD"/>
</dbReference>
<dbReference type="Pfam" id="PF00589">
    <property type="entry name" value="Phage_integrase"/>
    <property type="match status" value="1"/>
</dbReference>
<evidence type="ECO:0000259" key="12">
    <source>
        <dbReference type="PROSITE" id="PS51898"/>
    </source>
</evidence>
<sequence>MPAPEPTLETALARYLRHVTIERGLSPNTVEAYQRDLEVYLVVLAARGVTTPAAIGSADVTAFVHELRDRPEPLSATSTARMLSSVRGFHRFLLEEGLVERNVAADARPPKLASRLPKAITVDQMAAILATTDGDDERSLRDKALLELLYATGARVSEVVDLNVDDVIRSSAESGEGEAGEHGTADVIRLFGKGGKQRIVPLGSYARAAIDAYLVRARPLLSARGKATPALFLGVRGARMSRQNVWLVIKARAEQSKLGLAVSPHTFRHSFATHLLEGGADVRVVQELLGHSSVSTTQIYTLVTADTLRDMYTTAHPRAR</sequence>
<comment type="similarity">
    <text evidence="2 11">Belongs to the 'phage' integrase family. XerD subfamily.</text>
</comment>
<dbReference type="SUPFAM" id="SSF56349">
    <property type="entry name" value="DNA breaking-rejoining enzymes"/>
    <property type="match status" value="1"/>
</dbReference>
<organism evidence="14 15">
    <name type="scientific">Leifsonella bigeumensis</name>
    <dbReference type="NCBI Taxonomy" id="433643"/>
    <lineage>
        <taxon>Bacteria</taxon>
        <taxon>Bacillati</taxon>
        <taxon>Actinomycetota</taxon>
        <taxon>Actinomycetes</taxon>
        <taxon>Micrococcales</taxon>
        <taxon>Microbacteriaceae</taxon>
        <taxon>Leifsonella</taxon>
    </lineage>
</organism>
<accession>A0ABP7FP16</accession>
<protein>
    <recommendedName>
        <fullName evidence="3 11">Tyrosine recombinase XerD</fullName>
    </recommendedName>
</protein>
<feature type="domain" description="Tyr recombinase" evidence="12">
    <location>
        <begin position="115"/>
        <end position="313"/>
    </location>
</feature>
<gene>
    <name evidence="11 14" type="primary">xerD</name>
    <name evidence="14" type="ORF">GCM10022239_19280</name>
</gene>
<keyword evidence="5 11" id="KW-0132">Cell division</keyword>
<dbReference type="CDD" id="cd00798">
    <property type="entry name" value="INT_XerDC_C"/>
    <property type="match status" value="1"/>
</dbReference>
<dbReference type="HAMAP" id="MF_01808">
    <property type="entry name" value="Recomb_XerC_XerD"/>
    <property type="match status" value="1"/>
</dbReference>
<comment type="function">
    <text evidence="11">Site-specific tyrosine recombinase, which acts by catalyzing the cutting and rejoining of the recombining DNA molecules. The XerC-XerD complex is essential to convert dimers of the bacterial chromosome into monomers to permit their segregation at cell division. It also contributes to the segregational stability of plasmids.</text>
</comment>
<evidence type="ECO:0000313" key="14">
    <source>
        <dbReference type="EMBL" id="GAA3743976.1"/>
    </source>
</evidence>
<feature type="active site" evidence="11">
    <location>
        <position position="291"/>
    </location>
</feature>
<dbReference type="Gene3D" id="1.10.443.10">
    <property type="entry name" value="Intergrase catalytic core"/>
    <property type="match status" value="1"/>
</dbReference>
<reference evidence="15" key="1">
    <citation type="journal article" date="2019" name="Int. J. Syst. Evol. Microbiol.">
        <title>The Global Catalogue of Microorganisms (GCM) 10K type strain sequencing project: providing services to taxonomists for standard genome sequencing and annotation.</title>
        <authorList>
            <consortium name="The Broad Institute Genomics Platform"/>
            <consortium name="The Broad Institute Genome Sequencing Center for Infectious Disease"/>
            <person name="Wu L."/>
            <person name="Ma J."/>
        </authorList>
    </citation>
    <scope>NUCLEOTIDE SEQUENCE [LARGE SCALE GENOMIC DNA]</scope>
    <source>
        <strain evidence="15">JCM 16949</strain>
    </source>
</reference>
<evidence type="ECO:0000256" key="1">
    <source>
        <dbReference type="ARBA" id="ARBA00004496"/>
    </source>
</evidence>
<dbReference type="PANTHER" id="PTHR30349:SF81">
    <property type="entry name" value="TYROSINE RECOMBINASE XERC"/>
    <property type="match status" value="1"/>
</dbReference>
<comment type="caution">
    <text evidence="14">The sequence shown here is derived from an EMBL/GenBank/DDBJ whole genome shotgun (WGS) entry which is preliminary data.</text>
</comment>
<dbReference type="InterPro" id="IPR010998">
    <property type="entry name" value="Integrase_recombinase_N"/>
</dbReference>
<evidence type="ECO:0000256" key="9">
    <source>
        <dbReference type="ARBA" id="ARBA00023172"/>
    </source>
</evidence>
<evidence type="ECO:0000256" key="3">
    <source>
        <dbReference type="ARBA" id="ARBA00015810"/>
    </source>
</evidence>
<evidence type="ECO:0000256" key="8">
    <source>
        <dbReference type="ARBA" id="ARBA00023125"/>
    </source>
</evidence>
<evidence type="ECO:0000256" key="4">
    <source>
        <dbReference type="ARBA" id="ARBA00022490"/>
    </source>
</evidence>
<keyword evidence="6 11" id="KW-0159">Chromosome partition</keyword>
<dbReference type="InterPro" id="IPR050090">
    <property type="entry name" value="Tyrosine_recombinase_XerCD"/>
</dbReference>
<comment type="subcellular location">
    <subcellularLocation>
        <location evidence="1 11">Cytoplasm</location>
    </subcellularLocation>
</comment>
<evidence type="ECO:0000259" key="13">
    <source>
        <dbReference type="PROSITE" id="PS51900"/>
    </source>
</evidence>
<feature type="domain" description="Core-binding (CB)" evidence="13">
    <location>
        <begin position="6"/>
        <end position="94"/>
    </location>
</feature>
<feature type="active site" description="O-(3'-phospho-DNA)-tyrosine intermediate" evidence="11">
    <location>
        <position position="300"/>
    </location>
</feature>
<keyword evidence="8 11" id="KW-0238">DNA-binding</keyword>
<keyword evidence="4 11" id="KW-0963">Cytoplasm</keyword>
<dbReference type="EMBL" id="BAABAE010000003">
    <property type="protein sequence ID" value="GAA3743976.1"/>
    <property type="molecule type" value="Genomic_DNA"/>
</dbReference>
<dbReference type="Proteomes" id="UP001501004">
    <property type="component" value="Unassembled WGS sequence"/>
</dbReference>
<dbReference type="InterPro" id="IPR011010">
    <property type="entry name" value="DNA_brk_join_enz"/>
</dbReference>
<feature type="active site" evidence="11">
    <location>
        <position position="265"/>
    </location>
</feature>
<evidence type="ECO:0000256" key="7">
    <source>
        <dbReference type="ARBA" id="ARBA00022908"/>
    </source>
</evidence>
<dbReference type="NCBIfam" id="TIGR02225">
    <property type="entry name" value="recomb_XerD"/>
    <property type="match status" value="1"/>
</dbReference>
<dbReference type="HAMAP" id="MF_01807">
    <property type="entry name" value="Recomb_XerD"/>
    <property type="match status" value="1"/>
</dbReference>
<dbReference type="PROSITE" id="PS51900">
    <property type="entry name" value="CB"/>
    <property type="match status" value="1"/>
</dbReference>
<dbReference type="Gene3D" id="1.10.150.130">
    <property type="match status" value="1"/>
</dbReference>
<dbReference type="PROSITE" id="PS51898">
    <property type="entry name" value="TYR_RECOMBINASE"/>
    <property type="match status" value="1"/>
</dbReference>
<keyword evidence="15" id="KW-1185">Reference proteome</keyword>